<evidence type="ECO:0000313" key="13">
    <source>
        <dbReference type="Proteomes" id="UP000035721"/>
    </source>
</evidence>
<name>A0A077M511_9MICO</name>
<dbReference type="Gene3D" id="3.20.20.70">
    <property type="entry name" value="Aldolase class I"/>
    <property type="match status" value="1"/>
</dbReference>
<dbReference type="GO" id="GO:0008168">
    <property type="term" value="F:methyltransferase activity"/>
    <property type="evidence" value="ECO:0007669"/>
    <property type="project" value="UniProtKB-KW"/>
</dbReference>
<keyword evidence="7 12" id="KW-0560">Oxidoreductase</keyword>
<dbReference type="GO" id="GO:0016491">
    <property type="term" value="F:oxidoreductase activity"/>
    <property type="evidence" value="ECO:0007669"/>
    <property type="project" value="UniProtKB-KW"/>
</dbReference>
<dbReference type="STRING" id="1194083.BN12_770011"/>
<dbReference type="Pfam" id="PF07992">
    <property type="entry name" value="Pyr_redox_2"/>
    <property type="match status" value="1"/>
</dbReference>
<dbReference type="Pfam" id="PF00724">
    <property type="entry name" value="Oxidored_FMN"/>
    <property type="match status" value="1"/>
</dbReference>
<evidence type="ECO:0000256" key="9">
    <source>
        <dbReference type="ARBA" id="ARBA00023014"/>
    </source>
</evidence>
<evidence type="ECO:0000256" key="6">
    <source>
        <dbReference type="ARBA" id="ARBA00022723"/>
    </source>
</evidence>
<evidence type="ECO:0000256" key="1">
    <source>
        <dbReference type="ARBA" id="ARBA00001917"/>
    </source>
</evidence>
<keyword evidence="9" id="KW-0411">Iron-sulfur</keyword>
<accession>A0A077M511</accession>
<comment type="cofactor">
    <cofactor evidence="1">
        <name>FMN</name>
        <dbReference type="ChEBI" id="CHEBI:58210"/>
    </cofactor>
</comment>
<keyword evidence="12" id="KW-0808">Transferase</keyword>
<dbReference type="GO" id="GO:0051536">
    <property type="term" value="F:iron-sulfur cluster binding"/>
    <property type="evidence" value="ECO:0007669"/>
    <property type="project" value="UniProtKB-KW"/>
</dbReference>
<evidence type="ECO:0000259" key="11">
    <source>
        <dbReference type="Pfam" id="PF07992"/>
    </source>
</evidence>
<dbReference type="GO" id="GO:0046872">
    <property type="term" value="F:metal ion binding"/>
    <property type="evidence" value="ECO:0007669"/>
    <property type="project" value="UniProtKB-KW"/>
</dbReference>
<dbReference type="Gene3D" id="3.50.50.60">
    <property type="entry name" value="FAD/NAD(P)-binding domain"/>
    <property type="match status" value="1"/>
</dbReference>
<keyword evidence="5" id="KW-0288">FMN</keyword>
<keyword evidence="12" id="KW-0489">Methyltransferase</keyword>
<dbReference type="PANTHER" id="PTHR42917:SF2">
    <property type="entry name" value="2,4-DIENOYL-COA REDUCTASE [(2E)-ENOYL-COA-PRODUCING]"/>
    <property type="match status" value="1"/>
</dbReference>
<comment type="cofactor">
    <cofactor evidence="2">
        <name>[4Fe-4S] cluster</name>
        <dbReference type="ChEBI" id="CHEBI:49883"/>
    </cofactor>
</comment>
<dbReference type="InterPro" id="IPR036188">
    <property type="entry name" value="FAD/NAD-bd_sf"/>
</dbReference>
<evidence type="ECO:0000259" key="10">
    <source>
        <dbReference type="Pfam" id="PF00724"/>
    </source>
</evidence>
<dbReference type="Gene3D" id="3.40.50.720">
    <property type="entry name" value="NAD(P)-binding Rossmann-like Domain"/>
    <property type="match status" value="1"/>
</dbReference>
<sequence length="638" mass="66982">MLRSRVYLPAHQPGLAEGGRVSDPYVAYHRKRARAGLAMQVTGATPILPSAEWSDICLWNVDESCVPGYQRLAEAVHAEGGTMLAQLAHPGPTEYSGPHVVGASLDFSEVARQMAVPATTSQLAHIVELYAAAADRCRRGDLDGVEISMAHGLLLASFLSPLTNHREDEYGGSVENRLRLPLQVLTAARAALGPDRLLGVRLGIDDLVPGGLTPESSIEIARALEPHCDYLSVMVGNNNRLEARVRHWPPTPARHGLFRHAAHVITDAVDIPVAAVGRVLSIAEANDLLAAGDADLVGMVRAHIADPDLLPKSRDGAELDVRPCVGSNVCVNSLLSGTPLTCMVNPDAASTGAPLPAGVGAGRRVVVIGAGPAGLEAARRLGGAGFSVDVFDTADEVGGRLRTWSAAPSRREFRTWIAWAERQLDELRVRVHLGRPATAEAVTSLAPEHVLLATGASPLPLRVIADDGTILHVDVDTAFTSAQSGRVVVVDRIGGPDALLLGEKLADDGCDVTLVTSRLHAGEGEGITTLFPLLRSLNEAGVRVVERREVTAIANGVLHLTGVFGEPSLTVPADLLVPVVGCGPVTDLFAALAHAGHDVRLIGDALRPRSVTDAIADATSVVDVLAGSRPSPAEEVLL</sequence>
<dbReference type="InterPro" id="IPR051793">
    <property type="entry name" value="NADH:flavin_oxidoreductase"/>
</dbReference>
<keyword evidence="13" id="KW-1185">Reference proteome</keyword>
<dbReference type="InterPro" id="IPR023753">
    <property type="entry name" value="FAD/NAD-binding_dom"/>
</dbReference>
<dbReference type="SUPFAM" id="SSF51905">
    <property type="entry name" value="FAD/NAD(P)-binding domain"/>
    <property type="match status" value="1"/>
</dbReference>
<evidence type="ECO:0000256" key="8">
    <source>
        <dbReference type="ARBA" id="ARBA00023004"/>
    </source>
</evidence>
<dbReference type="InterPro" id="IPR013785">
    <property type="entry name" value="Aldolase_TIM"/>
</dbReference>
<evidence type="ECO:0000256" key="3">
    <source>
        <dbReference type="ARBA" id="ARBA00011048"/>
    </source>
</evidence>
<comment type="caution">
    <text evidence="12">The sequence shown here is derived from an EMBL/GenBank/DDBJ whole genome shotgun (WGS) entry which is preliminary data.</text>
</comment>
<organism evidence="12 13">
    <name type="scientific">Nostocoides japonicum T1-X7</name>
    <dbReference type="NCBI Taxonomy" id="1194083"/>
    <lineage>
        <taxon>Bacteria</taxon>
        <taxon>Bacillati</taxon>
        <taxon>Actinomycetota</taxon>
        <taxon>Actinomycetes</taxon>
        <taxon>Micrococcales</taxon>
        <taxon>Intrasporangiaceae</taxon>
        <taxon>Nostocoides</taxon>
    </lineage>
</organism>
<feature type="domain" description="NADH:flavin oxidoreductase/NADH oxidase N-terminal" evidence="10">
    <location>
        <begin position="2"/>
        <end position="317"/>
    </location>
</feature>
<dbReference type="GO" id="GO:0010181">
    <property type="term" value="F:FMN binding"/>
    <property type="evidence" value="ECO:0007669"/>
    <property type="project" value="InterPro"/>
</dbReference>
<evidence type="ECO:0000256" key="2">
    <source>
        <dbReference type="ARBA" id="ARBA00001966"/>
    </source>
</evidence>
<reference evidence="12 13" key="1">
    <citation type="journal article" date="2013" name="ISME J.">
        <title>A metabolic model for members of the genus Tetrasphaera involved in enhanced biological phosphorus removal.</title>
        <authorList>
            <person name="Kristiansen R."/>
            <person name="Nguyen H.T.T."/>
            <person name="Saunders A.M."/>
            <person name="Nielsen J.L."/>
            <person name="Wimmer R."/>
            <person name="Le V.Q."/>
            <person name="McIlroy S.J."/>
            <person name="Petrovski S."/>
            <person name="Seviour R.J."/>
            <person name="Calteau A."/>
            <person name="Nielsen K.L."/>
            <person name="Nielsen P.H."/>
        </authorList>
    </citation>
    <scope>NUCLEOTIDE SEQUENCE [LARGE SCALE GENOMIC DNA]</scope>
    <source>
        <strain evidence="12 13">T1-X7</strain>
    </source>
</reference>
<evidence type="ECO:0000256" key="7">
    <source>
        <dbReference type="ARBA" id="ARBA00023002"/>
    </source>
</evidence>
<protein>
    <submittedName>
        <fullName evidence="12">Putative N-methylproline demethylase</fullName>
        <ecNumber evidence="12">1.-.-.-</ecNumber>
    </submittedName>
</protein>
<keyword evidence="8" id="KW-0408">Iron</keyword>
<evidence type="ECO:0000313" key="12">
    <source>
        <dbReference type="EMBL" id="CCH80147.1"/>
    </source>
</evidence>
<dbReference type="GO" id="GO:0032259">
    <property type="term" value="P:methylation"/>
    <property type="evidence" value="ECO:0007669"/>
    <property type="project" value="UniProtKB-KW"/>
</dbReference>
<proteinExistence type="inferred from homology"/>
<feature type="domain" description="FAD/NAD(P)-binding" evidence="11">
    <location>
        <begin position="364"/>
        <end position="591"/>
    </location>
</feature>
<dbReference type="EC" id="1.-.-.-" evidence="12"/>
<keyword evidence="6" id="KW-0479">Metal-binding</keyword>
<keyword evidence="4" id="KW-0285">Flavoprotein</keyword>
<evidence type="ECO:0000256" key="5">
    <source>
        <dbReference type="ARBA" id="ARBA00022643"/>
    </source>
</evidence>
<dbReference type="SUPFAM" id="SSF51395">
    <property type="entry name" value="FMN-linked oxidoreductases"/>
    <property type="match status" value="1"/>
</dbReference>
<evidence type="ECO:0000256" key="4">
    <source>
        <dbReference type="ARBA" id="ARBA00022630"/>
    </source>
</evidence>
<gene>
    <name evidence="12" type="ORF">BN12_770011</name>
</gene>
<dbReference type="PRINTS" id="PR00368">
    <property type="entry name" value="FADPNR"/>
</dbReference>
<dbReference type="InterPro" id="IPR001155">
    <property type="entry name" value="OxRdtase_FMN_N"/>
</dbReference>
<dbReference type="AlphaFoldDB" id="A0A077M511"/>
<dbReference type="EMBL" id="CAJB01000411">
    <property type="protein sequence ID" value="CCH80147.1"/>
    <property type="molecule type" value="Genomic_DNA"/>
</dbReference>
<dbReference type="Proteomes" id="UP000035721">
    <property type="component" value="Unassembled WGS sequence"/>
</dbReference>
<comment type="similarity">
    <text evidence="3">In the N-terminal section; belongs to the NADH:flavin oxidoreductase/NADH oxidase family.</text>
</comment>
<dbReference type="PANTHER" id="PTHR42917">
    <property type="entry name" value="2,4-DIENOYL-COA REDUCTASE"/>
    <property type="match status" value="1"/>
</dbReference>